<dbReference type="AlphaFoldDB" id="A0A6C1EFQ0"/>
<dbReference type="OrthoDB" id="4038366at2759"/>
<protein>
    <submittedName>
        <fullName evidence="1">Protein dia1</fullName>
    </submittedName>
</protein>
<name>A0A6C1EFQ0_SACPS</name>
<proteinExistence type="predicted"/>
<sequence>MGSISRYLLKKAADGLKDEQRLKIEMSDSKSVPECFHFNRERRMPIAEINGEDGFFMFPSQQSLENFENTKKYSNELSPDAIGIPLFQIINCTLPFGKRGHSNTVVGNVPYYKIFKFILRTADEPPPYTVAKIVCSNNGLILYKVPLYDIYKNVSQANVTYSFVGTTSTEPNLLAMAHREGHRDLDTKVNNLNLRWHVTYSPVVTNDHYKLILLADYEVNRLDEDVIRAAKNKMSTDQKDQKVQRFVAAHYTREFETSLFRWVAQEGHLILGEYSTDQGSFGLNNIPPLTEELGCQSLLIHYIEYMKRQRKKIAKGARRQNKRNVANTTNMNMNLM</sequence>
<evidence type="ECO:0000313" key="1">
    <source>
        <dbReference type="EMBL" id="QID87454.1"/>
    </source>
</evidence>
<dbReference type="Proteomes" id="UP000501346">
    <property type="component" value="Chromosome SeXIII-ScXIII"/>
</dbReference>
<keyword evidence="2" id="KW-1185">Reference proteome</keyword>
<accession>A0A6C1EFQ0</accession>
<dbReference type="EMBL" id="CP049010">
    <property type="protein sequence ID" value="QID87454.1"/>
    <property type="molecule type" value="Genomic_DNA"/>
</dbReference>
<evidence type="ECO:0000313" key="2">
    <source>
        <dbReference type="Proteomes" id="UP000501346"/>
    </source>
</evidence>
<gene>
    <name evidence="1" type="primary">DIA1</name>
    <name evidence="1" type="ORF">GRS66_010131</name>
</gene>
<reference evidence="1 2" key="1">
    <citation type="journal article" date="2019" name="BMC Genomics">
        <title>Chromosome level assembly and comparative genome analysis confirm lager-brewing yeasts originated from a single hybridization.</title>
        <authorList>
            <person name="Salazar A.N."/>
            <person name="Gorter de Vries A.R."/>
            <person name="van den Broek M."/>
            <person name="Brouwers N."/>
            <person name="de la Torre Cortes P."/>
            <person name="Kuijpers N.G.A."/>
            <person name="Daran J.G."/>
            <person name="Abeel T."/>
        </authorList>
    </citation>
    <scope>NUCLEOTIDE SEQUENCE [LARGE SCALE GENOMIC DNA]</scope>
    <source>
        <strain evidence="1 2">CBS 1483</strain>
    </source>
</reference>
<organism evidence="1 2">
    <name type="scientific">Saccharomyces pastorianus</name>
    <name type="common">Lager yeast</name>
    <name type="synonym">Saccharomyces cerevisiae x Saccharomyces eubayanus</name>
    <dbReference type="NCBI Taxonomy" id="27292"/>
    <lineage>
        <taxon>Eukaryota</taxon>
        <taxon>Fungi</taxon>
        <taxon>Dikarya</taxon>
        <taxon>Ascomycota</taxon>
        <taxon>Saccharomycotina</taxon>
        <taxon>Saccharomycetes</taxon>
        <taxon>Saccharomycetales</taxon>
        <taxon>Saccharomycetaceae</taxon>
        <taxon>Saccharomyces</taxon>
    </lineage>
</organism>